<dbReference type="GO" id="GO:0016020">
    <property type="term" value="C:membrane"/>
    <property type="evidence" value="ECO:0007669"/>
    <property type="project" value="UniProtKB-SubCell"/>
</dbReference>
<evidence type="ECO:0000256" key="3">
    <source>
        <dbReference type="ARBA" id="ARBA00005179"/>
    </source>
</evidence>
<organism evidence="14 15">
    <name type="scientific">Rhizoctonia solani</name>
    <dbReference type="NCBI Taxonomy" id="456999"/>
    <lineage>
        <taxon>Eukaryota</taxon>
        <taxon>Fungi</taxon>
        <taxon>Dikarya</taxon>
        <taxon>Basidiomycota</taxon>
        <taxon>Agaricomycotina</taxon>
        <taxon>Agaricomycetes</taxon>
        <taxon>Cantharellales</taxon>
        <taxon>Ceratobasidiaceae</taxon>
        <taxon>Rhizoctonia</taxon>
    </lineage>
</organism>
<dbReference type="InterPro" id="IPR050364">
    <property type="entry name" value="Cytochrome_P450_fung"/>
</dbReference>
<dbReference type="GO" id="GO:0016705">
    <property type="term" value="F:oxidoreductase activity, acting on paired donors, with incorporation or reduction of molecular oxygen"/>
    <property type="evidence" value="ECO:0007669"/>
    <property type="project" value="InterPro"/>
</dbReference>
<dbReference type="InterPro" id="IPR036396">
    <property type="entry name" value="Cyt_P450_sf"/>
</dbReference>
<dbReference type="Proteomes" id="UP000663853">
    <property type="component" value="Unassembled WGS sequence"/>
</dbReference>
<evidence type="ECO:0008006" key="16">
    <source>
        <dbReference type="Google" id="ProtNLM"/>
    </source>
</evidence>
<evidence type="ECO:0000256" key="10">
    <source>
        <dbReference type="ARBA" id="ARBA00023004"/>
    </source>
</evidence>
<dbReference type="PRINTS" id="PR00463">
    <property type="entry name" value="EP450I"/>
</dbReference>
<comment type="cofactor">
    <cofactor evidence="1 13">
        <name>heme</name>
        <dbReference type="ChEBI" id="CHEBI:30413"/>
    </cofactor>
</comment>
<evidence type="ECO:0000256" key="5">
    <source>
        <dbReference type="ARBA" id="ARBA00022617"/>
    </source>
</evidence>
<dbReference type="Gene3D" id="1.10.630.10">
    <property type="entry name" value="Cytochrome P450"/>
    <property type="match status" value="1"/>
</dbReference>
<evidence type="ECO:0000256" key="2">
    <source>
        <dbReference type="ARBA" id="ARBA00004370"/>
    </source>
</evidence>
<keyword evidence="5 13" id="KW-0349">Heme</keyword>
<dbReference type="AlphaFoldDB" id="A0A8H3ABB6"/>
<dbReference type="InterPro" id="IPR001128">
    <property type="entry name" value="Cyt_P450"/>
</dbReference>
<dbReference type="SUPFAM" id="SSF48264">
    <property type="entry name" value="Cytochrome P450"/>
    <property type="match status" value="1"/>
</dbReference>
<dbReference type="EMBL" id="CAJMXA010000117">
    <property type="protein sequence ID" value="CAE6417116.1"/>
    <property type="molecule type" value="Genomic_DNA"/>
</dbReference>
<evidence type="ECO:0000313" key="15">
    <source>
        <dbReference type="Proteomes" id="UP000663853"/>
    </source>
</evidence>
<comment type="subcellular location">
    <subcellularLocation>
        <location evidence="2">Membrane</location>
    </subcellularLocation>
</comment>
<evidence type="ECO:0000256" key="9">
    <source>
        <dbReference type="ARBA" id="ARBA00023002"/>
    </source>
</evidence>
<feature type="binding site" description="axial binding residue" evidence="13">
    <location>
        <position position="75"/>
    </location>
    <ligand>
        <name>heme</name>
        <dbReference type="ChEBI" id="CHEBI:30413"/>
    </ligand>
    <ligandPart>
        <name>Fe</name>
        <dbReference type="ChEBI" id="CHEBI:18248"/>
    </ligandPart>
</feature>
<evidence type="ECO:0000256" key="12">
    <source>
        <dbReference type="ARBA" id="ARBA00023136"/>
    </source>
</evidence>
<proteinExistence type="inferred from homology"/>
<evidence type="ECO:0000256" key="13">
    <source>
        <dbReference type="PIRSR" id="PIRSR602401-1"/>
    </source>
</evidence>
<comment type="similarity">
    <text evidence="4">Belongs to the cytochrome P450 family.</text>
</comment>
<evidence type="ECO:0000256" key="1">
    <source>
        <dbReference type="ARBA" id="ARBA00001971"/>
    </source>
</evidence>
<keyword evidence="7 13" id="KW-0479">Metal-binding</keyword>
<keyword evidence="10 13" id="KW-0408">Iron</keyword>
<dbReference type="GO" id="GO:0005506">
    <property type="term" value="F:iron ion binding"/>
    <property type="evidence" value="ECO:0007669"/>
    <property type="project" value="InterPro"/>
</dbReference>
<comment type="pathway">
    <text evidence="3">Secondary metabolite biosynthesis.</text>
</comment>
<dbReference type="PANTHER" id="PTHR46300">
    <property type="entry name" value="P450, PUTATIVE (EUROFUNG)-RELATED-RELATED"/>
    <property type="match status" value="1"/>
</dbReference>
<sequence length="150" mass="16701">MALALPHRIMQDDEYRGYRIPANSTVICNVYAITRDERIYPDPEKFIPERFDRSRPGPNPLNPRDFVCGIGRRICPGNHIADVSVFLAIASLIATMDISKSRDSSGVQIEPVVERSSGAVSQLRPFKCSIKARSEQAAKLINSAVMFGHE</sequence>
<dbReference type="InterPro" id="IPR002401">
    <property type="entry name" value="Cyt_P450_E_grp-I"/>
</dbReference>
<reference evidence="14" key="1">
    <citation type="submission" date="2021-01" db="EMBL/GenBank/DDBJ databases">
        <authorList>
            <person name="Kaushik A."/>
        </authorList>
    </citation>
    <scope>NUCLEOTIDE SEQUENCE</scope>
    <source>
        <strain evidence="14">AG6-10EEA</strain>
    </source>
</reference>
<evidence type="ECO:0000313" key="14">
    <source>
        <dbReference type="EMBL" id="CAE6417116.1"/>
    </source>
</evidence>
<keyword evidence="11" id="KW-0503">Monooxygenase</keyword>
<keyword evidence="8" id="KW-1133">Transmembrane helix</keyword>
<evidence type="ECO:0000256" key="11">
    <source>
        <dbReference type="ARBA" id="ARBA00023033"/>
    </source>
</evidence>
<evidence type="ECO:0000256" key="6">
    <source>
        <dbReference type="ARBA" id="ARBA00022692"/>
    </source>
</evidence>
<dbReference type="PANTHER" id="PTHR46300:SF2">
    <property type="entry name" value="CYTOCHROME P450 MONOOXYGENASE ALNH-RELATED"/>
    <property type="match status" value="1"/>
</dbReference>
<accession>A0A8H3ABB6</accession>
<protein>
    <recommendedName>
        <fullName evidence="16">O-methylsterigmatocystin oxidoreductase</fullName>
    </recommendedName>
</protein>
<keyword evidence="12" id="KW-0472">Membrane</keyword>
<gene>
    <name evidence="14" type="ORF">RDB_LOCUS7964</name>
</gene>
<evidence type="ECO:0000256" key="7">
    <source>
        <dbReference type="ARBA" id="ARBA00022723"/>
    </source>
</evidence>
<name>A0A8H3ABB6_9AGAM</name>
<evidence type="ECO:0000256" key="8">
    <source>
        <dbReference type="ARBA" id="ARBA00022989"/>
    </source>
</evidence>
<dbReference type="GO" id="GO:0020037">
    <property type="term" value="F:heme binding"/>
    <property type="evidence" value="ECO:0007669"/>
    <property type="project" value="InterPro"/>
</dbReference>
<dbReference type="GO" id="GO:0004497">
    <property type="term" value="F:monooxygenase activity"/>
    <property type="evidence" value="ECO:0007669"/>
    <property type="project" value="UniProtKB-KW"/>
</dbReference>
<comment type="caution">
    <text evidence="14">The sequence shown here is derived from an EMBL/GenBank/DDBJ whole genome shotgun (WGS) entry which is preliminary data.</text>
</comment>
<keyword evidence="9" id="KW-0560">Oxidoreductase</keyword>
<evidence type="ECO:0000256" key="4">
    <source>
        <dbReference type="ARBA" id="ARBA00010617"/>
    </source>
</evidence>
<keyword evidence="6" id="KW-0812">Transmembrane</keyword>
<dbReference type="Pfam" id="PF00067">
    <property type="entry name" value="p450"/>
    <property type="match status" value="1"/>
</dbReference>